<dbReference type="SUPFAM" id="SSF52540">
    <property type="entry name" value="P-loop containing nucleoside triphosphate hydrolases"/>
    <property type="match status" value="1"/>
</dbReference>
<dbReference type="PROSITE" id="PS50005">
    <property type="entry name" value="TPR"/>
    <property type="match status" value="5"/>
</dbReference>
<keyword evidence="1" id="KW-0547">Nucleotide-binding</keyword>
<dbReference type="AlphaFoldDB" id="A0A7C4TBB4"/>
<dbReference type="Pfam" id="PF13191">
    <property type="entry name" value="AAA_16"/>
    <property type="match status" value="1"/>
</dbReference>
<evidence type="ECO:0000256" key="3">
    <source>
        <dbReference type="PROSITE-ProRule" id="PRU00339"/>
    </source>
</evidence>
<feature type="repeat" description="TPR" evidence="3">
    <location>
        <begin position="856"/>
        <end position="889"/>
    </location>
</feature>
<accession>A0A7C4TBB4</accession>
<dbReference type="CDD" id="cd07302">
    <property type="entry name" value="CHD"/>
    <property type="match status" value="1"/>
</dbReference>
<dbReference type="SUPFAM" id="SSF48452">
    <property type="entry name" value="TPR-like"/>
    <property type="match status" value="3"/>
</dbReference>
<dbReference type="SMART" id="SM00044">
    <property type="entry name" value="CYCc"/>
    <property type="match status" value="1"/>
</dbReference>
<dbReference type="EMBL" id="DTGZ01000027">
    <property type="protein sequence ID" value="HGV96946.1"/>
    <property type="molecule type" value="Genomic_DNA"/>
</dbReference>
<feature type="repeat" description="TPR" evidence="3">
    <location>
        <begin position="816"/>
        <end position="849"/>
    </location>
</feature>
<feature type="repeat" description="TPR" evidence="3">
    <location>
        <begin position="936"/>
        <end position="969"/>
    </location>
</feature>
<dbReference type="InterPro" id="IPR041664">
    <property type="entry name" value="AAA_16"/>
</dbReference>
<dbReference type="GO" id="GO:0035556">
    <property type="term" value="P:intracellular signal transduction"/>
    <property type="evidence" value="ECO:0007669"/>
    <property type="project" value="InterPro"/>
</dbReference>
<dbReference type="InterPro" id="IPR001054">
    <property type="entry name" value="A/G_cyclase"/>
</dbReference>
<evidence type="ECO:0000256" key="4">
    <source>
        <dbReference type="SAM" id="Coils"/>
    </source>
</evidence>
<keyword evidence="2" id="KW-0067">ATP-binding</keyword>
<dbReference type="Pfam" id="PF13181">
    <property type="entry name" value="TPR_8"/>
    <property type="match status" value="1"/>
</dbReference>
<feature type="domain" description="Guanylate cyclase" evidence="5">
    <location>
        <begin position="35"/>
        <end position="161"/>
    </location>
</feature>
<dbReference type="Pfam" id="PF13374">
    <property type="entry name" value="TPR_10"/>
    <property type="match status" value="1"/>
</dbReference>
<organism evidence="6">
    <name type="scientific">candidate division WOR-3 bacterium</name>
    <dbReference type="NCBI Taxonomy" id="2052148"/>
    <lineage>
        <taxon>Bacteria</taxon>
        <taxon>Bacteria division WOR-3</taxon>
    </lineage>
</organism>
<dbReference type="InterPro" id="IPR019734">
    <property type="entry name" value="TPR_rpt"/>
</dbReference>
<feature type="repeat" description="TPR" evidence="3">
    <location>
        <begin position="896"/>
        <end position="929"/>
    </location>
</feature>
<dbReference type="InterPro" id="IPR027417">
    <property type="entry name" value="P-loop_NTPase"/>
</dbReference>
<gene>
    <name evidence="6" type="ORF">ENV60_01440</name>
</gene>
<dbReference type="Pfam" id="PF00211">
    <property type="entry name" value="Guanylate_cyc"/>
    <property type="match status" value="1"/>
</dbReference>
<dbReference type="InterPro" id="IPR011990">
    <property type="entry name" value="TPR-like_helical_dom_sf"/>
</dbReference>
<comment type="caution">
    <text evidence="6">The sequence shown here is derived from an EMBL/GenBank/DDBJ whole genome shotgun (WGS) entry which is preliminary data.</text>
</comment>
<keyword evidence="4" id="KW-0175">Coiled coil</keyword>
<keyword evidence="3" id="KW-0802">TPR repeat</keyword>
<dbReference type="PANTHER" id="PTHR16305:SF28">
    <property type="entry name" value="GUANYLATE CYCLASE DOMAIN-CONTAINING PROTEIN"/>
    <property type="match status" value="1"/>
</dbReference>
<sequence length="1184" mass="135347">MNCPRCGYKNEPAANFCSNCGLGLKEILGQRRRVAIVFADISGFTALSERLDPEDLKELIDNCLKKLARVIQNYGGYVDKFIGDCIMALFGAPSVHEDDPLRAVLAALDLQNEIQKFNEEKGQRLSLAVGINYGLVATGDLGRTGAFTVMGDVVNLAKRLQEAAPAGKIYVSQSIYEDTKNEIEYKKLSPISVKGKTQKVSVYLPVKVKHRFSQRKIREIPLVGRVSELNQLKKLFSDVQTFKGRFISIVGEAGIGKTKLVYEFKKTLFGEHKIIEGKGIEYLSNSPYFVLKEILKKIFVIEEGLTPLEVETRIEKFIKEFDEPVISLKLPFYKYILSAHQTPEETARLESMKPEDRVRLTDEAIISLFFTFARKNPLIIILDDCHWVDKETMEFFYKLTESIGYKPVMIIALYRPDFKIGRVGALPYFTKISLKPLIKHEIMDLLKSIFKCPKIDEELFKFLLDKSGAIPLYIYELANSLLENDLIAIEKNRARLKILPPHLLTRTVDELVMAKVDRLPSDLRHIINAASVIGEEFSLNILKEIIPDEKRLKSKIDLIEEMDIIKSQVEIGEKGQEETEGKRTEHYGFKHSIIRDAIYNSLLKKERRLLHKKIGYALERIYFNNLAEYYDTIANHFLCANEIDKAIYYLERSADRKKELYSNEEAINIYKKCLTLISRRESERIAGIYEKIGLIYELIGNNNQARDAFENMEKYTKDKFRLARAYYLKGNVLKNFGQYDAALRLLNAAKDKLTSIRSASGIEIVNELSSILNSESWIYQIKGKMDTAEKIGKEAITLITGLKNWHNYKSLKGTLANAYKNLSQFYYLEGKLNEAINLCKNALRLAEEIQNQQIKGTIYTILGMVYKTKGEYEKAIESYKRQLKISEELGDKTGVGIAHGNLGNVYQSKGEYDNAIYHHEKYLKISEECGDQLTIATAINNIGIDYFNKGEYHKAIESFEKYLNLSKKIGSKRGMAIAYGNLGELYMNQFEYQKATKFFKRYLKISEKLKYKTGIGTATLNLGQVYLETNNRKLAKKYLNLAWEIFNEIGNKNAIGFVLNNLAKLKLKENNQREAIELVNKSLNIAGEINNQELRILGLLNRGEIYTAFDTIRAEEDFVKAVEGARKLNNIKILGDACYKYAEFLKKIKKSKESKKFLKEAVVIYKGLGIKKIPKIQDTSGENP</sequence>
<dbReference type="PROSITE" id="PS50293">
    <property type="entry name" value="TPR_REGION"/>
    <property type="match status" value="1"/>
</dbReference>
<dbReference type="GO" id="GO:0005737">
    <property type="term" value="C:cytoplasm"/>
    <property type="evidence" value="ECO:0007669"/>
    <property type="project" value="TreeGrafter"/>
</dbReference>
<dbReference type="Gene3D" id="3.40.50.300">
    <property type="entry name" value="P-loop containing nucleotide triphosphate hydrolases"/>
    <property type="match status" value="1"/>
</dbReference>
<dbReference type="Pfam" id="PF13424">
    <property type="entry name" value="TPR_12"/>
    <property type="match status" value="3"/>
</dbReference>
<dbReference type="GO" id="GO:0005524">
    <property type="term" value="F:ATP binding"/>
    <property type="evidence" value="ECO:0007669"/>
    <property type="project" value="UniProtKB-KW"/>
</dbReference>
<dbReference type="SMART" id="SM00028">
    <property type="entry name" value="TPR"/>
    <property type="match status" value="12"/>
</dbReference>
<feature type="coiled-coil region" evidence="4">
    <location>
        <begin position="832"/>
        <end position="889"/>
    </location>
</feature>
<evidence type="ECO:0000256" key="2">
    <source>
        <dbReference type="ARBA" id="ARBA00022840"/>
    </source>
</evidence>
<protein>
    <submittedName>
        <fullName evidence="6">Tetratricopeptide repeat protein</fullName>
    </submittedName>
</protein>
<reference evidence="6" key="1">
    <citation type="journal article" date="2020" name="mSystems">
        <title>Genome- and Community-Level Interaction Insights into Carbon Utilization and Element Cycling Functions of Hydrothermarchaeota in Hydrothermal Sediment.</title>
        <authorList>
            <person name="Zhou Z."/>
            <person name="Liu Y."/>
            <person name="Xu W."/>
            <person name="Pan J."/>
            <person name="Luo Z.H."/>
            <person name="Li M."/>
        </authorList>
    </citation>
    <scope>NUCLEOTIDE SEQUENCE [LARGE SCALE GENOMIC DNA]</scope>
    <source>
        <strain evidence="6">SpSt-774</strain>
    </source>
</reference>
<dbReference type="PROSITE" id="PS50125">
    <property type="entry name" value="GUANYLATE_CYCLASE_2"/>
    <property type="match status" value="1"/>
</dbReference>
<proteinExistence type="predicted"/>
<evidence type="ECO:0000259" key="5">
    <source>
        <dbReference type="PROSITE" id="PS50125"/>
    </source>
</evidence>
<dbReference type="PANTHER" id="PTHR16305">
    <property type="entry name" value="TESTICULAR SOLUBLE ADENYLYL CYCLASE"/>
    <property type="match status" value="1"/>
</dbReference>
<dbReference type="SUPFAM" id="SSF55073">
    <property type="entry name" value="Nucleotide cyclase"/>
    <property type="match status" value="1"/>
</dbReference>
<dbReference type="Gene3D" id="1.25.40.10">
    <property type="entry name" value="Tetratricopeptide repeat domain"/>
    <property type="match status" value="3"/>
</dbReference>
<evidence type="ECO:0000256" key="1">
    <source>
        <dbReference type="ARBA" id="ARBA00022741"/>
    </source>
</evidence>
<dbReference type="Gene3D" id="3.30.70.1230">
    <property type="entry name" value="Nucleotide cyclase"/>
    <property type="match status" value="1"/>
</dbReference>
<dbReference type="GO" id="GO:0004016">
    <property type="term" value="F:adenylate cyclase activity"/>
    <property type="evidence" value="ECO:0007669"/>
    <property type="project" value="TreeGrafter"/>
</dbReference>
<dbReference type="InterPro" id="IPR029787">
    <property type="entry name" value="Nucleotide_cyclase"/>
</dbReference>
<name>A0A7C4TBB4_UNCW3</name>
<dbReference type="GO" id="GO:0009190">
    <property type="term" value="P:cyclic nucleotide biosynthetic process"/>
    <property type="evidence" value="ECO:0007669"/>
    <property type="project" value="InterPro"/>
</dbReference>
<evidence type="ECO:0000313" key="6">
    <source>
        <dbReference type="EMBL" id="HGV96946.1"/>
    </source>
</evidence>
<feature type="repeat" description="TPR" evidence="3">
    <location>
        <begin position="976"/>
        <end position="1009"/>
    </location>
</feature>